<comment type="caution">
    <text evidence="10">The sequence shown here is derived from an EMBL/GenBank/DDBJ whole genome shotgun (WGS) entry which is preliminary data.</text>
</comment>
<dbReference type="InterPro" id="IPR058790">
    <property type="entry name" value="BSH_CusB"/>
</dbReference>
<dbReference type="Gene3D" id="2.40.420.20">
    <property type="match status" value="1"/>
</dbReference>
<evidence type="ECO:0000259" key="6">
    <source>
        <dbReference type="Pfam" id="PF25869"/>
    </source>
</evidence>
<proteinExistence type="inferred from homology"/>
<dbReference type="InterPro" id="IPR058649">
    <property type="entry name" value="CzcB_C"/>
</dbReference>
<dbReference type="PANTHER" id="PTHR30097:SF15">
    <property type="entry name" value="CATION EFFLUX SYSTEM PROTEIN CUSB"/>
    <property type="match status" value="1"/>
</dbReference>
<keyword evidence="2" id="KW-0813">Transport</keyword>
<evidence type="ECO:0000256" key="3">
    <source>
        <dbReference type="SAM" id="Phobius"/>
    </source>
</evidence>
<dbReference type="Pfam" id="PF25869">
    <property type="entry name" value="3HB_CusB"/>
    <property type="match status" value="1"/>
</dbReference>
<dbReference type="InterPro" id="IPR058792">
    <property type="entry name" value="Beta-barrel_RND_2"/>
</dbReference>
<dbReference type="InterPro" id="IPR021782">
    <property type="entry name" value="DUF3347"/>
</dbReference>
<dbReference type="Pfam" id="PF19335">
    <property type="entry name" value="HMBD"/>
    <property type="match status" value="1"/>
</dbReference>
<dbReference type="RefSeq" id="WP_236959677.1">
    <property type="nucleotide sequence ID" value="NZ_JAETXX010000009.1"/>
</dbReference>
<comment type="similarity">
    <text evidence="1">Belongs to the membrane fusion protein (MFP) (TC 8.A.1) family.</text>
</comment>
<keyword evidence="3" id="KW-0472">Membrane</keyword>
<dbReference type="Pfam" id="PF25919">
    <property type="entry name" value="BSH_CusB"/>
    <property type="match status" value="1"/>
</dbReference>
<dbReference type="EMBL" id="JAETXX010000009">
    <property type="protein sequence ID" value="MCF8715711.1"/>
    <property type="molecule type" value="Genomic_DNA"/>
</dbReference>
<dbReference type="Pfam" id="PF25975">
    <property type="entry name" value="CzcB_C"/>
    <property type="match status" value="1"/>
</dbReference>
<evidence type="ECO:0000256" key="1">
    <source>
        <dbReference type="ARBA" id="ARBA00009477"/>
    </source>
</evidence>
<dbReference type="InterPro" id="IPR006143">
    <property type="entry name" value="RND_pump_MFP"/>
</dbReference>
<keyword evidence="11" id="KW-1185">Reference proteome</keyword>
<feature type="domain" description="CusB-like barrel-sandwich hybrid" evidence="7">
    <location>
        <begin position="129"/>
        <end position="241"/>
    </location>
</feature>
<feature type="domain" description="CusB-like three alpha-helical bundle" evidence="6">
    <location>
        <begin position="160"/>
        <end position="209"/>
    </location>
</feature>
<evidence type="ECO:0000259" key="8">
    <source>
        <dbReference type="Pfam" id="PF25954"/>
    </source>
</evidence>
<feature type="domain" description="CusB-like beta-barrel" evidence="8">
    <location>
        <begin position="247"/>
        <end position="321"/>
    </location>
</feature>
<evidence type="ECO:0000259" key="5">
    <source>
        <dbReference type="Pfam" id="PF19335"/>
    </source>
</evidence>
<dbReference type="Proteomes" id="UP000829517">
    <property type="component" value="Unassembled WGS sequence"/>
</dbReference>
<dbReference type="Pfam" id="PF11827">
    <property type="entry name" value="DUF3347"/>
    <property type="match status" value="1"/>
</dbReference>
<accession>A0ABS9J5L2</accession>
<dbReference type="InterPro" id="IPR051909">
    <property type="entry name" value="MFP_Cation_Efflux"/>
</dbReference>
<dbReference type="InterPro" id="IPR058791">
    <property type="entry name" value="3HB_CusB"/>
</dbReference>
<dbReference type="InterPro" id="IPR045800">
    <property type="entry name" value="HMBD"/>
</dbReference>
<protein>
    <submittedName>
        <fullName evidence="10">Efflux RND transporter periplasmic adaptor subunit</fullName>
    </submittedName>
</protein>
<feature type="domain" description="Heavy metal binding" evidence="5">
    <location>
        <begin position="46"/>
        <end position="72"/>
    </location>
</feature>
<dbReference type="PANTHER" id="PTHR30097">
    <property type="entry name" value="CATION EFFLUX SYSTEM PROTEIN CUSB"/>
    <property type="match status" value="1"/>
</dbReference>
<sequence>MKKNVLFIGLAVAIGVLLGWLIFSNPTKETNTSAHDHENESVEQLWTCSMHPQIMQHEPGDCPICGMDLIPAESGADGLSPNEISMTENAMALANIQTSIVGSKQSENSVLKLSGTIKADEDKTHTQSAHFNGRIEKLYVKSLGETVNKGQALAVVYAPELVSAQQELITAYKIKDVQPGLYNAVRNKLKNWMISDKYIDDIISSGTAKSRFTLHSHVSGVVTSLNVSEGGHMMDGMAILQTANLNTVWGVFDAYEKDIQSLEKNQNIIITSNAFPDKTIEGTISYIDPILDNDTRTVEVRTVINNKDNKLKPGMFIEASVKIDPKLSENSEIKVPSSAVMWTGKRSLVYVKTSPDKPIFEMREVSLGKKFGTDYAITSGLKNGEEIVTNGTFTVDAAAQLQGKKSMMNKEGGKTTTGHEGHLGIETDNSKTKNIETPSFQKFQNQLLIVLNSYIVLKDALVNDDYNNAKDAANSIENNLSEIDLDLLENKDARNTWTPIQKELQSSVKAIANASEIKEQRKYFKDLSDDMIKSLTLYGVHKKAYTQFCPMVDNNNGASWLSFNQEISNPYYGKEMSNCGEVIQTFE</sequence>
<name>A0ABS9J5L2_9FLAO</name>
<reference evidence="10 11" key="1">
    <citation type="submission" date="2021-01" db="EMBL/GenBank/DDBJ databases">
        <title>Genome sequencing of Joostella atrarenae M1-2 (= KCTC 23194).</title>
        <authorList>
            <person name="Zakaria M.R."/>
            <person name="Lam M.Q."/>
            <person name="Chong C.S."/>
        </authorList>
    </citation>
    <scope>NUCLEOTIDE SEQUENCE [LARGE SCALE GENOMIC DNA]</scope>
    <source>
        <strain evidence="10 11">M1-2</strain>
    </source>
</reference>
<keyword evidence="3" id="KW-0812">Transmembrane</keyword>
<evidence type="ECO:0000259" key="9">
    <source>
        <dbReference type="Pfam" id="PF25975"/>
    </source>
</evidence>
<gene>
    <name evidence="10" type="ORF">JM658_12820</name>
</gene>
<evidence type="ECO:0000256" key="2">
    <source>
        <dbReference type="ARBA" id="ARBA00022448"/>
    </source>
</evidence>
<feature type="domain" description="DUF3347" evidence="4">
    <location>
        <begin position="450"/>
        <end position="541"/>
    </location>
</feature>
<dbReference type="SUPFAM" id="SSF111369">
    <property type="entry name" value="HlyD-like secretion proteins"/>
    <property type="match status" value="1"/>
</dbReference>
<evidence type="ECO:0000259" key="4">
    <source>
        <dbReference type="Pfam" id="PF11827"/>
    </source>
</evidence>
<dbReference type="Pfam" id="PF25954">
    <property type="entry name" value="Beta-barrel_RND_2"/>
    <property type="match status" value="1"/>
</dbReference>
<keyword evidence="3" id="KW-1133">Transmembrane helix</keyword>
<dbReference type="Gene3D" id="2.40.30.170">
    <property type="match status" value="1"/>
</dbReference>
<evidence type="ECO:0000313" key="10">
    <source>
        <dbReference type="EMBL" id="MCF8715711.1"/>
    </source>
</evidence>
<feature type="domain" description="CzcB-like C-terminal circularly permuted SH3-like" evidence="9">
    <location>
        <begin position="333"/>
        <end position="395"/>
    </location>
</feature>
<evidence type="ECO:0000259" key="7">
    <source>
        <dbReference type="Pfam" id="PF25919"/>
    </source>
</evidence>
<organism evidence="10 11">
    <name type="scientific">Joostella atrarenae</name>
    <dbReference type="NCBI Taxonomy" id="679257"/>
    <lineage>
        <taxon>Bacteria</taxon>
        <taxon>Pseudomonadati</taxon>
        <taxon>Bacteroidota</taxon>
        <taxon>Flavobacteriia</taxon>
        <taxon>Flavobacteriales</taxon>
        <taxon>Flavobacteriaceae</taxon>
        <taxon>Joostella</taxon>
    </lineage>
</organism>
<dbReference type="NCBIfam" id="TIGR01730">
    <property type="entry name" value="RND_mfp"/>
    <property type="match status" value="1"/>
</dbReference>
<evidence type="ECO:0000313" key="11">
    <source>
        <dbReference type="Proteomes" id="UP000829517"/>
    </source>
</evidence>
<feature type="transmembrane region" description="Helical" evidence="3">
    <location>
        <begin position="5"/>
        <end position="23"/>
    </location>
</feature>